<organism evidence="2 3">
    <name type="scientific">Plakobranchus ocellatus</name>
    <dbReference type="NCBI Taxonomy" id="259542"/>
    <lineage>
        <taxon>Eukaryota</taxon>
        <taxon>Metazoa</taxon>
        <taxon>Spiralia</taxon>
        <taxon>Lophotrochozoa</taxon>
        <taxon>Mollusca</taxon>
        <taxon>Gastropoda</taxon>
        <taxon>Heterobranchia</taxon>
        <taxon>Euthyneura</taxon>
        <taxon>Panpulmonata</taxon>
        <taxon>Sacoglossa</taxon>
        <taxon>Placobranchoidea</taxon>
        <taxon>Plakobranchidae</taxon>
        <taxon>Plakobranchus</taxon>
    </lineage>
</organism>
<gene>
    <name evidence="2" type="ORF">PoB_007393200</name>
</gene>
<feature type="region of interest" description="Disordered" evidence="1">
    <location>
        <begin position="1"/>
        <end position="35"/>
    </location>
</feature>
<dbReference type="AlphaFoldDB" id="A0AAV4DSW3"/>
<keyword evidence="3" id="KW-1185">Reference proteome</keyword>
<dbReference type="Proteomes" id="UP000735302">
    <property type="component" value="Unassembled WGS sequence"/>
</dbReference>
<protein>
    <submittedName>
        <fullName evidence="2">Uncharacterized protein</fullName>
    </submittedName>
</protein>
<evidence type="ECO:0000313" key="2">
    <source>
        <dbReference type="EMBL" id="GFO47427.1"/>
    </source>
</evidence>
<comment type="caution">
    <text evidence="2">The sequence shown here is derived from an EMBL/GenBank/DDBJ whole genome shotgun (WGS) entry which is preliminary data.</text>
</comment>
<proteinExistence type="predicted"/>
<evidence type="ECO:0000256" key="1">
    <source>
        <dbReference type="SAM" id="MobiDB-lite"/>
    </source>
</evidence>
<sequence length="203" mass="21794">MIANRSAPFGKQATTKSYGQLRPRKTNSTHIHTSNVGPASISLSVPTCTVQECSSARPVPVSLSVTTRTVQECSCARPAPLSLSVPTWTLQECFSAGYVLRLLYQFGLAFVYSQSIKVISGFEALRQAGASMPGLELSVCPTPSLFHTSPESTVGPQKLVVKRGGGYLPAIPISHKVGCEDCSHRKSLLFVTRCINNILSCVH</sequence>
<accession>A0AAV4DSW3</accession>
<reference evidence="2 3" key="1">
    <citation type="journal article" date="2021" name="Elife">
        <title>Chloroplast acquisition without the gene transfer in kleptoplastic sea slugs, Plakobranchus ocellatus.</title>
        <authorList>
            <person name="Maeda T."/>
            <person name="Takahashi S."/>
            <person name="Yoshida T."/>
            <person name="Shimamura S."/>
            <person name="Takaki Y."/>
            <person name="Nagai Y."/>
            <person name="Toyoda A."/>
            <person name="Suzuki Y."/>
            <person name="Arimoto A."/>
            <person name="Ishii H."/>
            <person name="Satoh N."/>
            <person name="Nishiyama T."/>
            <person name="Hasebe M."/>
            <person name="Maruyama T."/>
            <person name="Minagawa J."/>
            <person name="Obokata J."/>
            <person name="Shigenobu S."/>
        </authorList>
    </citation>
    <scope>NUCLEOTIDE SEQUENCE [LARGE SCALE GENOMIC DNA]</scope>
</reference>
<evidence type="ECO:0000313" key="3">
    <source>
        <dbReference type="Proteomes" id="UP000735302"/>
    </source>
</evidence>
<dbReference type="EMBL" id="BLXT01008318">
    <property type="protein sequence ID" value="GFO47427.1"/>
    <property type="molecule type" value="Genomic_DNA"/>
</dbReference>
<name>A0AAV4DSW3_9GAST</name>